<feature type="transmembrane region" description="Helical" evidence="6">
    <location>
        <begin position="318"/>
        <end position="340"/>
    </location>
</feature>
<dbReference type="InterPro" id="IPR002549">
    <property type="entry name" value="AI-2E-like"/>
</dbReference>
<evidence type="ECO:0000256" key="3">
    <source>
        <dbReference type="ARBA" id="ARBA00022692"/>
    </source>
</evidence>
<feature type="transmembrane region" description="Helical" evidence="6">
    <location>
        <begin position="244"/>
        <end position="268"/>
    </location>
</feature>
<keyword evidence="3 6" id="KW-0812">Transmembrane</keyword>
<feature type="transmembrane region" description="Helical" evidence="6">
    <location>
        <begin position="216"/>
        <end position="238"/>
    </location>
</feature>
<dbReference type="OrthoDB" id="9774361at2"/>
<sequence>MNIEKQKAFILHVIYIVFILGLGYIAIKYILPLLMPFVIGLIIAILFRQVIDYIEKKIRIKRSFVSIFILIIFYGILAFIISIIGAKAFTFLKELFGQLPDLYRNTIEPALDKAATNLINQFPDIKPYVEDFLLNISDTIFSYVKNASATVISKITGLAGKVPSLLIKLIFTIVSSFFFTIDYYKISDFLMRQFNGNSRDMILRLKDKGLGTIGKFIKAYTAILSITFAELSLGFLVLGIPNPFLFGAMIALIDIMPILGTGAVLLPWSIIALILGNTKIGIGMFILYIVITAVRQTIEPKIVGGQIGLHPIITLVLMYVGAKLMGVLGLLLLPVIATIVKTLNDEGTIKLFK</sequence>
<reference evidence="7 8" key="1">
    <citation type="submission" date="2015-06" db="EMBL/GenBank/DDBJ databases">
        <authorList>
            <person name="Wibberg Daniel"/>
        </authorList>
    </citation>
    <scope>NUCLEOTIDE SEQUENCE [LARGE SCALE GENOMIC DNA]</scope>
    <source>
        <strain evidence="7 8">T3/55T</strain>
    </source>
</reference>
<evidence type="ECO:0000256" key="2">
    <source>
        <dbReference type="ARBA" id="ARBA00009773"/>
    </source>
</evidence>
<evidence type="ECO:0000256" key="5">
    <source>
        <dbReference type="ARBA" id="ARBA00023136"/>
    </source>
</evidence>
<dbReference type="PANTHER" id="PTHR21716">
    <property type="entry name" value="TRANSMEMBRANE PROTEIN"/>
    <property type="match status" value="1"/>
</dbReference>
<dbReference type="PANTHER" id="PTHR21716:SF68">
    <property type="entry name" value="TRANSPORT PROTEIN YTVI-RELATED"/>
    <property type="match status" value="1"/>
</dbReference>
<feature type="transmembrane region" description="Helical" evidence="6">
    <location>
        <begin position="63"/>
        <end position="86"/>
    </location>
</feature>
<organism evidence="7 8">
    <name type="scientific">Herbinix hemicellulosilytica</name>
    <dbReference type="NCBI Taxonomy" id="1564487"/>
    <lineage>
        <taxon>Bacteria</taxon>
        <taxon>Bacillati</taxon>
        <taxon>Bacillota</taxon>
        <taxon>Clostridia</taxon>
        <taxon>Lachnospirales</taxon>
        <taxon>Lachnospiraceae</taxon>
        <taxon>Herbinix</taxon>
    </lineage>
</organism>
<keyword evidence="4 6" id="KW-1133">Transmembrane helix</keyword>
<dbReference type="EMBL" id="CVTD020000008">
    <property type="protein sequence ID" value="CRZ33556.1"/>
    <property type="molecule type" value="Genomic_DNA"/>
</dbReference>
<evidence type="ECO:0000313" key="7">
    <source>
        <dbReference type="EMBL" id="CRZ33556.1"/>
    </source>
</evidence>
<evidence type="ECO:0000256" key="4">
    <source>
        <dbReference type="ARBA" id="ARBA00022989"/>
    </source>
</evidence>
<feature type="transmembrane region" description="Helical" evidence="6">
    <location>
        <begin position="280"/>
        <end position="298"/>
    </location>
</feature>
<evidence type="ECO:0000313" key="8">
    <source>
        <dbReference type="Proteomes" id="UP000236497"/>
    </source>
</evidence>
<dbReference type="GO" id="GO:0016020">
    <property type="term" value="C:membrane"/>
    <property type="evidence" value="ECO:0007669"/>
    <property type="project" value="UniProtKB-SubCell"/>
</dbReference>
<dbReference type="Pfam" id="PF01594">
    <property type="entry name" value="AI-2E_transport"/>
    <property type="match status" value="1"/>
</dbReference>
<dbReference type="Proteomes" id="UP000236497">
    <property type="component" value="Unassembled WGS sequence"/>
</dbReference>
<comment type="subcellular location">
    <subcellularLocation>
        <location evidence="1">Membrane</location>
        <topology evidence="1">Multi-pass membrane protein</topology>
    </subcellularLocation>
</comment>
<dbReference type="InterPro" id="IPR014227">
    <property type="entry name" value="YtvI-like"/>
</dbReference>
<gene>
    <name evidence="7" type="ORF">HHT355_0348</name>
</gene>
<protein>
    <submittedName>
        <fullName evidence="7">Putative membrane protein</fullName>
    </submittedName>
</protein>
<evidence type="ECO:0000256" key="1">
    <source>
        <dbReference type="ARBA" id="ARBA00004141"/>
    </source>
</evidence>
<accession>A0A0H5SFG5</accession>
<dbReference type="RefSeq" id="WP_103201728.1">
    <property type="nucleotide sequence ID" value="NZ_CVTD020000008.1"/>
</dbReference>
<feature type="transmembrane region" description="Helical" evidence="6">
    <location>
        <begin position="33"/>
        <end position="51"/>
    </location>
</feature>
<dbReference type="GO" id="GO:0055085">
    <property type="term" value="P:transmembrane transport"/>
    <property type="evidence" value="ECO:0007669"/>
    <property type="project" value="TreeGrafter"/>
</dbReference>
<keyword evidence="5 6" id="KW-0472">Membrane</keyword>
<comment type="similarity">
    <text evidence="2">Belongs to the autoinducer-2 exporter (AI-2E) (TC 2.A.86) family.</text>
</comment>
<dbReference type="AlphaFoldDB" id="A0A0H5SFG5"/>
<proteinExistence type="inferred from homology"/>
<dbReference type="NCBIfam" id="TIGR02872">
    <property type="entry name" value="spore_ytvI"/>
    <property type="match status" value="1"/>
</dbReference>
<feature type="transmembrane region" description="Helical" evidence="6">
    <location>
        <begin position="165"/>
        <end position="184"/>
    </location>
</feature>
<evidence type="ECO:0000256" key="6">
    <source>
        <dbReference type="SAM" id="Phobius"/>
    </source>
</evidence>
<keyword evidence="8" id="KW-1185">Reference proteome</keyword>
<feature type="transmembrane region" description="Helical" evidence="6">
    <location>
        <begin position="9"/>
        <end position="27"/>
    </location>
</feature>
<name>A0A0H5SFG5_HERHM</name>